<sequence>MPGNFRYLSPRVRQVRGDQQNACQVRQVGQDDPLREAGSLLSPVFEQPRRAGVTFDPIRGVPAGIPDISPAGHSQDSARGARSAGAGVQLERGPQDFG</sequence>
<organism evidence="2 3">
    <name type="scientific">Pichia membranifaciens</name>
    <dbReference type="NCBI Taxonomy" id="4926"/>
    <lineage>
        <taxon>Eukaryota</taxon>
        <taxon>Fungi</taxon>
        <taxon>Dikarya</taxon>
        <taxon>Ascomycota</taxon>
        <taxon>Saccharomycotina</taxon>
        <taxon>Pichiomycetes</taxon>
        <taxon>Pichiales</taxon>
        <taxon>Pichiaceae</taxon>
        <taxon>Pichia</taxon>
    </lineage>
</organism>
<proteinExistence type="predicted"/>
<feature type="compositionally biased region" description="Low complexity" evidence="1">
    <location>
        <begin position="77"/>
        <end position="87"/>
    </location>
</feature>
<protein>
    <submittedName>
        <fullName evidence="2">Uncharacterized protein</fullName>
    </submittedName>
</protein>
<name>A0A1Q2YFH1_9ASCO</name>
<reference evidence="2 3" key="1">
    <citation type="submission" date="2016-08" db="EMBL/GenBank/DDBJ databases">
        <title>Whole genome shotgun sequence of Pichia membranifaciens KS47-1.</title>
        <authorList>
            <person name="Konishi M."/>
            <person name="Ishida M."/>
            <person name="Arakawa T."/>
            <person name="Kato Y."/>
            <person name="Horiuchi J."/>
        </authorList>
    </citation>
    <scope>NUCLEOTIDE SEQUENCE [LARGE SCALE GENOMIC DNA]</scope>
    <source>
        <strain evidence="2 3">KS47-1</strain>
    </source>
</reference>
<accession>A0A1Q2YFH1</accession>
<keyword evidence="3" id="KW-1185">Reference proteome</keyword>
<dbReference type="AlphaFoldDB" id="A0A1Q2YFH1"/>
<comment type="caution">
    <text evidence="2">The sequence shown here is derived from an EMBL/GenBank/DDBJ whole genome shotgun (WGS) entry which is preliminary data.</text>
</comment>
<dbReference type="Proteomes" id="UP000186136">
    <property type="component" value="Unassembled WGS sequence"/>
</dbReference>
<evidence type="ECO:0000313" key="2">
    <source>
        <dbReference type="EMBL" id="GAV28133.1"/>
    </source>
</evidence>
<dbReference type="EMBL" id="BDGI01000057">
    <property type="protein sequence ID" value="GAV28133.1"/>
    <property type="molecule type" value="Genomic_DNA"/>
</dbReference>
<evidence type="ECO:0000313" key="3">
    <source>
        <dbReference type="Proteomes" id="UP000186136"/>
    </source>
</evidence>
<feature type="region of interest" description="Disordered" evidence="1">
    <location>
        <begin position="64"/>
        <end position="98"/>
    </location>
</feature>
<gene>
    <name evidence="2" type="ORF">PMKS-001602</name>
</gene>
<evidence type="ECO:0000256" key="1">
    <source>
        <dbReference type="SAM" id="MobiDB-lite"/>
    </source>
</evidence>